<dbReference type="Pfam" id="PF00293">
    <property type="entry name" value="NUDIX"/>
    <property type="match status" value="1"/>
</dbReference>
<dbReference type="EMBL" id="JBHSFU010000007">
    <property type="protein sequence ID" value="MFC4559208.1"/>
    <property type="molecule type" value="Genomic_DNA"/>
</dbReference>
<evidence type="ECO:0000256" key="2">
    <source>
        <dbReference type="ARBA" id="ARBA00022801"/>
    </source>
</evidence>
<dbReference type="PROSITE" id="PS00893">
    <property type="entry name" value="NUDIX_BOX"/>
    <property type="match status" value="1"/>
</dbReference>
<organism evidence="5 6">
    <name type="scientific">Virgibacillus kekensis</name>
    <dbReference type="NCBI Taxonomy" id="202261"/>
    <lineage>
        <taxon>Bacteria</taxon>
        <taxon>Bacillati</taxon>
        <taxon>Bacillota</taxon>
        <taxon>Bacilli</taxon>
        <taxon>Bacillales</taxon>
        <taxon>Bacillaceae</taxon>
        <taxon>Virgibacillus</taxon>
    </lineage>
</organism>
<name>A0ABV9DM92_9BACI</name>
<dbReference type="InterPro" id="IPR020084">
    <property type="entry name" value="NUDIX_hydrolase_CS"/>
</dbReference>
<evidence type="ECO:0000256" key="3">
    <source>
        <dbReference type="RuleBase" id="RU003476"/>
    </source>
</evidence>
<dbReference type="RefSeq" id="WP_390296881.1">
    <property type="nucleotide sequence ID" value="NZ_JBHSFU010000007.1"/>
</dbReference>
<feature type="domain" description="Nudix hydrolase" evidence="4">
    <location>
        <begin position="24"/>
        <end position="148"/>
    </location>
</feature>
<evidence type="ECO:0000256" key="1">
    <source>
        <dbReference type="ARBA" id="ARBA00001946"/>
    </source>
</evidence>
<evidence type="ECO:0000259" key="4">
    <source>
        <dbReference type="PROSITE" id="PS51462"/>
    </source>
</evidence>
<comment type="similarity">
    <text evidence="3">Belongs to the Nudix hydrolase family.</text>
</comment>
<comment type="caution">
    <text evidence="5">The sequence shown here is derived from an EMBL/GenBank/DDBJ whole genome shotgun (WGS) entry which is preliminary data.</text>
</comment>
<gene>
    <name evidence="5" type="ORF">ACFO3D_13495</name>
</gene>
<dbReference type="PROSITE" id="PS51462">
    <property type="entry name" value="NUDIX"/>
    <property type="match status" value="1"/>
</dbReference>
<sequence length="148" mass="17545">MIRTKNHGYEFVEFIRMQESEMDNYSPLAGSFAVIECKGNYLLCYNIWRQQWEIPAGKREADETPKECAIRELCEETGQQVDDMEFLGILKKKRVSNQTMKHNPAYFKKVDELKPFRENDETSKILLWDLNEDIGYIDEVDVKVFDYI</sequence>
<protein>
    <submittedName>
        <fullName evidence="5">NUDIX domain-containing protein</fullName>
    </submittedName>
</protein>
<dbReference type="InterPro" id="IPR000086">
    <property type="entry name" value="NUDIX_hydrolase_dom"/>
</dbReference>
<dbReference type="InterPro" id="IPR015797">
    <property type="entry name" value="NUDIX_hydrolase-like_dom_sf"/>
</dbReference>
<dbReference type="PANTHER" id="PTHR43046:SF14">
    <property type="entry name" value="MUTT_NUDIX FAMILY PROTEIN"/>
    <property type="match status" value="1"/>
</dbReference>
<accession>A0ABV9DM92</accession>
<comment type="cofactor">
    <cofactor evidence="1">
        <name>Mg(2+)</name>
        <dbReference type="ChEBI" id="CHEBI:18420"/>
    </cofactor>
</comment>
<evidence type="ECO:0000313" key="6">
    <source>
        <dbReference type="Proteomes" id="UP001595989"/>
    </source>
</evidence>
<reference evidence="6" key="1">
    <citation type="journal article" date="2019" name="Int. J. Syst. Evol. Microbiol.">
        <title>The Global Catalogue of Microorganisms (GCM) 10K type strain sequencing project: providing services to taxonomists for standard genome sequencing and annotation.</title>
        <authorList>
            <consortium name="The Broad Institute Genomics Platform"/>
            <consortium name="The Broad Institute Genome Sequencing Center for Infectious Disease"/>
            <person name="Wu L."/>
            <person name="Ma J."/>
        </authorList>
    </citation>
    <scope>NUCLEOTIDE SEQUENCE [LARGE SCALE GENOMIC DNA]</scope>
    <source>
        <strain evidence="6">CGMCC 4.7426</strain>
    </source>
</reference>
<evidence type="ECO:0000313" key="5">
    <source>
        <dbReference type="EMBL" id="MFC4559208.1"/>
    </source>
</evidence>
<dbReference type="Proteomes" id="UP001595989">
    <property type="component" value="Unassembled WGS sequence"/>
</dbReference>
<dbReference type="SUPFAM" id="SSF55811">
    <property type="entry name" value="Nudix"/>
    <property type="match status" value="1"/>
</dbReference>
<dbReference type="InterPro" id="IPR020476">
    <property type="entry name" value="Nudix_hydrolase"/>
</dbReference>
<dbReference type="PANTHER" id="PTHR43046">
    <property type="entry name" value="GDP-MANNOSE MANNOSYL HYDROLASE"/>
    <property type="match status" value="1"/>
</dbReference>
<keyword evidence="6" id="KW-1185">Reference proteome</keyword>
<dbReference type="PRINTS" id="PR00502">
    <property type="entry name" value="NUDIXFAMILY"/>
</dbReference>
<proteinExistence type="inferred from homology"/>
<dbReference type="Gene3D" id="3.90.79.10">
    <property type="entry name" value="Nucleoside Triphosphate Pyrophosphohydrolase"/>
    <property type="match status" value="1"/>
</dbReference>
<keyword evidence="2 3" id="KW-0378">Hydrolase</keyword>